<dbReference type="AlphaFoldDB" id="A0A1I4WEB0"/>
<comment type="caution">
    <text evidence="8">The sequence shown here is derived from an EMBL/GenBank/DDBJ whole genome shotgun (WGS) entry which is preliminary data.</text>
</comment>
<organism evidence="8 9">
    <name type="scientific">Pleomorphomonas diazotrophica</name>
    <dbReference type="NCBI Taxonomy" id="1166257"/>
    <lineage>
        <taxon>Bacteria</taxon>
        <taxon>Pseudomonadati</taxon>
        <taxon>Pseudomonadota</taxon>
        <taxon>Alphaproteobacteria</taxon>
        <taxon>Hyphomicrobiales</taxon>
        <taxon>Pleomorphomonadaceae</taxon>
        <taxon>Pleomorphomonas</taxon>
    </lineage>
</organism>
<dbReference type="InterPro" id="IPR001638">
    <property type="entry name" value="Solute-binding_3/MltF_N"/>
</dbReference>
<dbReference type="GO" id="GO:0016020">
    <property type="term" value="C:membrane"/>
    <property type="evidence" value="ECO:0007669"/>
    <property type="project" value="InterPro"/>
</dbReference>
<dbReference type="Pfam" id="PF00497">
    <property type="entry name" value="SBP_bac_3"/>
    <property type="match status" value="1"/>
</dbReference>
<proteinExistence type="inferred from homology"/>
<evidence type="ECO:0000256" key="2">
    <source>
        <dbReference type="ARBA" id="ARBA00010333"/>
    </source>
</evidence>
<dbReference type="Gene3D" id="3.40.190.10">
    <property type="entry name" value="Periplasmic binding protein-like II"/>
    <property type="match status" value="2"/>
</dbReference>
<reference evidence="8 9" key="1">
    <citation type="submission" date="2017-12" db="EMBL/GenBank/DDBJ databases">
        <title>Anaerobic carbon monoxide metabolism by Pleomorphomonas carboxyditropha sp. nov., a new mesophilic hydrogenogenic carboxidotroph.</title>
        <authorList>
            <person name="Esquivel-Elizondo S."/>
            <person name="Krajmalnik-Brown R."/>
        </authorList>
    </citation>
    <scope>NUCLEOTIDE SEQUENCE [LARGE SCALE GENOMIC DNA]</scope>
    <source>
        <strain evidence="8 9">R5-392</strain>
    </source>
</reference>
<dbReference type="PANTHER" id="PTHR35936">
    <property type="entry name" value="MEMBRANE-BOUND LYTIC MUREIN TRANSGLYCOSYLASE F"/>
    <property type="match status" value="1"/>
</dbReference>
<name>A0A1I4WEB0_9HYPH</name>
<accession>A0A1I4WEB0</accession>
<dbReference type="GO" id="GO:0030313">
    <property type="term" value="C:cell envelope"/>
    <property type="evidence" value="ECO:0007669"/>
    <property type="project" value="UniProtKB-SubCell"/>
</dbReference>
<dbReference type="OrthoDB" id="9807134at2"/>
<dbReference type="SMART" id="SM00079">
    <property type="entry name" value="PBPe"/>
    <property type="match status" value="1"/>
</dbReference>
<gene>
    <name evidence="8" type="ORF">CXZ10_12865</name>
</gene>
<evidence type="ECO:0000259" key="7">
    <source>
        <dbReference type="SMART" id="SM00079"/>
    </source>
</evidence>
<dbReference type="PROSITE" id="PS01039">
    <property type="entry name" value="SBP_BACTERIAL_3"/>
    <property type="match status" value="1"/>
</dbReference>
<comment type="similarity">
    <text evidence="2 4">Belongs to the bacterial solute-binding protein 3 family.</text>
</comment>
<dbReference type="InterPro" id="IPR001320">
    <property type="entry name" value="Iontro_rcpt_C"/>
</dbReference>
<feature type="signal peptide" evidence="5">
    <location>
        <begin position="1"/>
        <end position="23"/>
    </location>
</feature>
<evidence type="ECO:0000313" key="8">
    <source>
        <dbReference type="EMBL" id="PKR88996.1"/>
    </source>
</evidence>
<evidence type="ECO:0000313" key="9">
    <source>
        <dbReference type="Proteomes" id="UP000233491"/>
    </source>
</evidence>
<evidence type="ECO:0000256" key="5">
    <source>
        <dbReference type="SAM" id="SignalP"/>
    </source>
</evidence>
<feature type="chain" id="PRO_5015065857" evidence="5">
    <location>
        <begin position="24"/>
        <end position="259"/>
    </location>
</feature>
<keyword evidence="9" id="KW-1185">Reference proteome</keyword>
<evidence type="ECO:0000256" key="1">
    <source>
        <dbReference type="ARBA" id="ARBA00004196"/>
    </source>
</evidence>
<dbReference type="RefSeq" id="WP_101289740.1">
    <property type="nucleotide sequence ID" value="NZ_FOUQ01000016.1"/>
</dbReference>
<keyword evidence="3 5" id="KW-0732">Signal</keyword>
<evidence type="ECO:0000259" key="6">
    <source>
        <dbReference type="SMART" id="SM00062"/>
    </source>
</evidence>
<dbReference type="SMART" id="SM00062">
    <property type="entry name" value="PBPb"/>
    <property type="match status" value="1"/>
</dbReference>
<evidence type="ECO:0000256" key="4">
    <source>
        <dbReference type="RuleBase" id="RU003744"/>
    </source>
</evidence>
<dbReference type="PANTHER" id="PTHR35936:SF19">
    <property type="entry name" value="AMINO-ACID-BINDING PROTEIN YXEM-RELATED"/>
    <property type="match status" value="1"/>
</dbReference>
<dbReference type="SUPFAM" id="SSF53850">
    <property type="entry name" value="Periplasmic binding protein-like II"/>
    <property type="match status" value="1"/>
</dbReference>
<sequence length="259" mass="28030">MKFARTIATAAALIALSLGGAAAKEWKKVIIGTEGAYPPFNYVDTDGKMKGFDVDIALALCEEMKVECEIVAQDWDGMIPALLAGKFDAIIASMSATDERKKVIDFSEKYYNTPPAIVAPKDTDIKGVTPEDLAGKVIGAQVSTMHADYVEKKLTESELKTYPTADEYKLDLANGRLDAANDDIVVLSEWLKTEAGACCKVVGTVTPVLEIHGPGAAIGVRKEDTDLRDMFSAAIKAIRANGKYQEVNKKYFDFDVYGG</sequence>
<dbReference type="GO" id="GO:0015276">
    <property type="term" value="F:ligand-gated monoatomic ion channel activity"/>
    <property type="evidence" value="ECO:0007669"/>
    <property type="project" value="InterPro"/>
</dbReference>
<dbReference type="Proteomes" id="UP000233491">
    <property type="component" value="Unassembled WGS sequence"/>
</dbReference>
<feature type="domain" description="Solute-binding protein family 3/N-terminal" evidence="6">
    <location>
        <begin position="28"/>
        <end position="255"/>
    </location>
</feature>
<dbReference type="InterPro" id="IPR018313">
    <property type="entry name" value="SBP_3_CS"/>
</dbReference>
<dbReference type="EMBL" id="PJNW01000009">
    <property type="protein sequence ID" value="PKR88996.1"/>
    <property type="molecule type" value="Genomic_DNA"/>
</dbReference>
<protein>
    <submittedName>
        <fullName evidence="8">Amino acid ABC transporter</fullName>
    </submittedName>
</protein>
<evidence type="ECO:0000256" key="3">
    <source>
        <dbReference type="ARBA" id="ARBA00022729"/>
    </source>
</evidence>
<comment type="subcellular location">
    <subcellularLocation>
        <location evidence="1">Cell envelope</location>
    </subcellularLocation>
</comment>
<dbReference type="CDD" id="cd13702">
    <property type="entry name" value="PBP2_mlr5654_like"/>
    <property type="match status" value="1"/>
</dbReference>
<feature type="domain" description="Ionotropic glutamate receptor C-terminal" evidence="7">
    <location>
        <begin position="28"/>
        <end position="254"/>
    </location>
</feature>